<dbReference type="PROSITE" id="PS51635">
    <property type="entry name" value="PNPLA"/>
    <property type="match status" value="1"/>
</dbReference>
<dbReference type="Gene3D" id="3.40.1090.10">
    <property type="entry name" value="Cytosolic phospholipase A2 catalytic domain"/>
    <property type="match status" value="1"/>
</dbReference>
<evidence type="ECO:0000256" key="1">
    <source>
        <dbReference type="ARBA" id="ARBA00022801"/>
    </source>
</evidence>
<feature type="short sequence motif" description="GXSXG" evidence="4">
    <location>
        <begin position="49"/>
        <end position="53"/>
    </location>
</feature>
<dbReference type="Pfam" id="PF01734">
    <property type="entry name" value="Patatin"/>
    <property type="match status" value="1"/>
</dbReference>
<gene>
    <name evidence="6" type="ORF">K7C98_21715</name>
</gene>
<dbReference type="PANTHER" id="PTHR14226:SF57">
    <property type="entry name" value="BLR7027 PROTEIN"/>
    <property type="match status" value="1"/>
</dbReference>
<dbReference type="Proteomes" id="UP001139031">
    <property type="component" value="Unassembled WGS sequence"/>
</dbReference>
<feature type="short sequence motif" description="DGA/G" evidence="4">
    <location>
        <begin position="217"/>
        <end position="219"/>
    </location>
</feature>
<dbReference type="PANTHER" id="PTHR14226">
    <property type="entry name" value="NEUROPATHY TARGET ESTERASE/SWISS CHEESE D.MELANOGASTER"/>
    <property type="match status" value="1"/>
</dbReference>
<dbReference type="SUPFAM" id="SSF52151">
    <property type="entry name" value="FabD/lysophospholipase-like"/>
    <property type="match status" value="1"/>
</dbReference>
<dbReference type="RefSeq" id="WP_224193632.1">
    <property type="nucleotide sequence ID" value="NZ_JAIRAU010000028.1"/>
</dbReference>
<sequence>MPKQGKQTALVLTAGGVRGAYQVGVLAGIVDVLGLRGKAGPPLFDVFAGTSVGALNAAFLAANADRADHAIDRLAEVWSDMRLRETLHVWPLSLWGWPHLRLPGRHERLAARRSRYVGRALFDCSRVEALIERVVAWDRLHQHIDASLVRAVVIAALDVCDGRTTLFAELAPGVELRPCHAKRRTLLTPISAAQVMASAALPFVYPARNIDGRYYMDGALRFGTPIGPALRAGADRVVAITLLDRPDNPHPASAPDYPNFRYLLGKVLAALLLDPVSHDLDNLQRINRMFEVIEETLGDADEKQVKAALEAEGELPYRDVPTLVFRPSEDLGVLTAAFIREDLVGAPIDPLRRALIRWISRSSIGRQTELASILLLDGSLARRLIDLGRADAHAASDRIEAFFA</sequence>
<evidence type="ECO:0000256" key="3">
    <source>
        <dbReference type="ARBA" id="ARBA00023098"/>
    </source>
</evidence>
<accession>A0ABS7TUG7</accession>
<name>A0ABS7TUG7_9BACT</name>
<evidence type="ECO:0000259" key="5">
    <source>
        <dbReference type="PROSITE" id="PS51635"/>
    </source>
</evidence>
<feature type="domain" description="PNPLA" evidence="5">
    <location>
        <begin position="10"/>
        <end position="230"/>
    </location>
</feature>
<keyword evidence="1 4" id="KW-0378">Hydrolase</keyword>
<keyword evidence="3 4" id="KW-0443">Lipid metabolism</keyword>
<dbReference type="InterPro" id="IPR016035">
    <property type="entry name" value="Acyl_Trfase/lysoPLipase"/>
</dbReference>
<evidence type="ECO:0000256" key="2">
    <source>
        <dbReference type="ARBA" id="ARBA00022963"/>
    </source>
</evidence>
<evidence type="ECO:0000256" key="4">
    <source>
        <dbReference type="PROSITE-ProRule" id="PRU01161"/>
    </source>
</evidence>
<evidence type="ECO:0000313" key="6">
    <source>
        <dbReference type="EMBL" id="MBZ5711868.1"/>
    </source>
</evidence>
<reference evidence="6" key="1">
    <citation type="submission" date="2021-08" db="EMBL/GenBank/DDBJ databases">
        <authorList>
            <person name="Stevens D.C."/>
        </authorList>
    </citation>
    <scope>NUCLEOTIDE SEQUENCE</scope>
    <source>
        <strain evidence="6">DSM 53165</strain>
    </source>
</reference>
<organism evidence="6 7">
    <name type="scientific">Nannocystis pusilla</name>
    <dbReference type="NCBI Taxonomy" id="889268"/>
    <lineage>
        <taxon>Bacteria</taxon>
        <taxon>Pseudomonadati</taxon>
        <taxon>Myxococcota</taxon>
        <taxon>Polyangia</taxon>
        <taxon>Nannocystales</taxon>
        <taxon>Nannocystaceae</taxon>
        <taxon>Nannocystis</taxon>
    </lineage>
</organism>
<comment type="caution">
    <text evidence="4">Lacks conserved residue(s) required for the propagation of feature annotation.</text>
</comment>
<evidence type="ECO:0000313" key="7">
    <source>
        <dbReference type="Proteomes" id="UP001139031"/>
    </source>
</evidence>
<dbReference type="InterPro" id="IPR002641">
    <property type="entry name" value="PNPLA_dom"/>
</dbReference>
<feature type="active site" description="Nucleophile" evidence="4">
    <location>
        <position position="51"/>
    </location>
</feature>
<feature type="active site" description="Proton acceptor" evidence="4">
    <location>
        <position position="217"/>
    </location>
</feature>
<protein>
    <submittedName>
        <fullName evidence="6">Patatin-like phospholipase family protein</fullName>
    </submittedName>
</protein>
<keyword evidence="7" id="KW-1185">Reference proteome</keyword>
<keyword evidence="2 4" id="KW-0442">Lipid degradation</keyword>
<dbReference type="InterPro" id="IPR050301">
    <property type="entry name" value="NTE"/>
</dbReference>
<comment type="caution">
    <text evidence="6">The sequence shown here is derived from an EMBL/GenBank/DDBJ whole genome shotgun (WGS) entry which is preliminary data.</text>
</comment>
<dbReference type="EMBL" id="JAIRAU010000028">
    <property type="protein sequence ID" value="MBZ5711868.1"/>
    <property type="molecule type" value="Genomic_DNA"/>
</dbReference>
<proteinExistence type="predicted"/>